<dbReference type="GO" id="GO:0004410">
    <property type="term" value="F:homocitrate synthase activity"/>
    <property type="evidence" value="ECO:0007669"/>
    <property type="project" value="UniProtKB-EC"/>
</dbReference>
<comment type="similarity">
    <text evidence="2">Belongs to the alpha-IPM synthase/homocitrate synthase family.</text>
</comment>
<gene>
    <name evidence="4" type="ordered locus">Ethha_2320</name>
</gene>
<dbReference type="HOGENOM" id="CLU_022158_4_1_9"/>
<dbReference type="RefSeq" id="WP_013486180.1">
    <property type="nucleotide sequence ID" value="NC_014828.1"/>
</dbReference>
<name>E6U4U7_ETHHY</name>
<evidence type="ECO:0000313" key="5">
    <source>
        <dbReference type="Proteomes" id="UP000001551"/>
    </source>
</evidence>
<dbReference type="GO" id="GO:0019752">
    <property type="term" value="P:carboxylic acid metabolic process"/>
    <property type="evidence" value="ECO:0007669"/>
    <property type="project" value="InterPro"/>
</dbReference>
<evidence type="ECO:0000313" key="4">
    <source>
        <dbReference type="EMBL" id="ADU27832.1"/>
    </source>
</evidence>
<dbReference type="Proteomes" id="UP000001551">
    <property type="component" value="Chromosome"/>
</dbReference>
<keyword evidence="1 2" id="KW-0808">Transferase</keyword>
<protein>
    <submittedName>
        <fullName evidence="4">Homocitrate synthase</fullName>
        <ecNumber evidence="4">2.3.3.14</ecNumber>
    </submittedName>
</protein>
<dbReference type="Gene3D" id="3.20.20.70">
    <property type="entry name" value="Aldolase class I"/>
    <property type="match status" value="1"/>
</dbReference>
<dbReference type="PANTHER" id="PTHR42880:SF1">
    <property type="entry name" value="ISOPROPYLMALATE_HOMOCITRATE_CITRAMALATE SYNTHASE FAMILY PROTEIN"/>
    <property type="match status" value="1"/>
</dbReference>
<feature type="domain" description="Pyruvate carboxyltransferase" evidence="3">
    <location>
        <begin position="7"/>
        <end position="258"/>
    </location>
</feature>
<dbReference type="PROSITE" id="PS00815">
    <property type="entry name" value="AIPM_HOMOCIT_SYNTH_1"/>
    <property type="match status" value="1"/>
</dbReference>
<dbReference type="SUPFAM" id="SSF51569">
    <property type="entry name" value="Aldolase"/>
    <property type="match status" value="1"/>
</dbReference>
<dbReference type="PROSITE" id="PS50991">
    <property type="entry name" value="PYR_CT"/>
    <property type="match status" value="1"/>
</dbReference>
<dbReference type="InterPro" id="IPR002034">
    <property type="entry name" value="AIPM/Hcit_synth_CS"/>
</dbReference>
<dbReference type="EMBL" id="CP002400">
    <property type="protein sequence ID" value="ADU27832.1"/>
    <property type="molecule type" value="Genomic_DNA"/>
</dbReference>
<reference evidence="4 5" key="1">
    <citation type="submission" date="2010-12" db="EMBL/GenBank/DDBJ databases">
        <title>Complete sequence of Ethanoligenens harbinense YUAN-3.</title>
        <authorList>
            <person name="Lucas S."/>
            <person name="Copeland A."/>
            <person name="Lapidus A."/>
            <person name="Cheng J.-F."/>
            <person name="Bruce D."/>
            <person name="Goodwin L."/>
            <person name="Pitluck S."/>
            <person name="Chertkov O."/>
            <person name="Misra M."/>
            <person name="Detter J.C."/>
            <person name="Han C."/>
            <person name="Tapia R."/>
            <person name="Land M."/>
            <person name="Hauser L."/>
            <person name="Jeffries C."/>
            <person name="Kyrpides N."/>
            <person name="Ivanova N."/>
            <person name="Mikhailova N."/>
            <person name="Wang A."/>
            <person name="Mouttaki H."/>
            <person name="He Z."/>
            <person name="Zhou J."/>
            <person name="Hemme C.L."/>
            <person name="Woyke T."/>
        </authorList>
    </citation>
    <scope>NUCLEOTIDE SEQUENCE [LARGE SCALE GENOMIC DNA]</scope>
    <source>
        <strain evidence="5">DSM 18485 / JCM 12961 / CGMCC 1.5033 / YUAN-3</strain>
    </source>
</reference>
<dbReference type="AlphaFoldDB" id="E6U4U7"/>
<evidence type="ECO:0000256" key="2">
    <source>
        <dbReference type="RuleBase" id="RU003523"/>
    </source>
</evidence>
<dbReference type="InterPro" id="IPR000891">
    <property type="entry name" value="PYR_CT"/>
</dbReference>
<dbReference type="PANTHER" id="PTHR42880">
    <property type="entry name" value="HOMOCITRATE SYNTHASE"/>
    <property type="match status" value="1"/>
</dbReference>
<dbReference type="EC" id="2.3.3.14" evidence="4"/>
<dbReference type="eggNOG" id="COG0119">
    <property type="taxonomic scope" value="Bacteria"/>
</dbReference>
<evidence type="ECO:0000259" key="3">
    <source>
        <dbReference type="PROSITE" id="PS50991"/>
    </source>
</evidence>
<organism evidence="4 5">
    <name type="scientific">Ethanoligenens harbinense (strain DSM 18485 / JCM 12961 / CGMCC 1.5033 / YUAN-3)</name>
    <dbReference type="NCBI Taxonomy" id="663278"/>
    <lineage>
        <taxon>Bacteria</taxon>
        <taxon>Bacillati</taxon>
        <taxon>Bacillota</taxon>
        <taxon>Clostridia</taxon>
        <taxon>Eubacteriales</taxon>
        <taxon>Oscillospiraceae</taxon>
        <taxon>Ethanoligenens</taxon>
    </lineage>
</organism>
<accession>E6U4U7</accession>
<sequence>MSAAKTFELVDTTLRDGEQQAGLVFSMREKLTLAKALDRAGIRCIEAGIPAMGSFEQQTMRELIKLRLNARLIAWNRANRSDILASVACGFSWIHISLPVSDLQIRDKLAKNREWVLRALSQTIAFARAQGCRVTVGAEDASRADLGFFLKFAEVAAQSGAERIRFADTVGCLEPFSAYEKLKQAGERCPLPIEFHGHNDFGLALANTLAAKEAGIPYASCTISGIGERAGNACLQDVAAMLNRNDPGCCAVDTAELARAEAIIPPPRNDLSGLKIS</sequence>
<dbReference type="KEGG" id="eha:Ethha_2320"/>
<keyword evidence="5" id="KW-1185">Reference proteome</keyword>
<keyword evidence="4" id="KW-0012">Acyltransferase</keyword>
<dbReference type="Pfam" id="PF00682">
    <property type="entry name" value="HMGL-like"/>
    <property type="match status" value="1"/>
</dbReference>
<dbReference type="STRING" id="663278.Ethha_2320"/>
<proteinExistence type="inferred from homology"/>
<evidence type="ECO:0000256" key="1">
    <source>
        <dbReference type="ARBA" id="ARBA00022679"/>
    </source>
</evidence>
<dbReference type="InterPro" id="IPR013785">
    <property type="entry name" value="Aldolase_TIM"/>
</dbReference>
<dbReference type="PROSITE" id="PS00816">
    <property type="entry name" value="AIPM_HOMOCIT_SYNTH_2"/>
    <property type="match status" value="1"/>
</dbReference>